<dbReference type="FunFam" id="1.10.510.10:FF:000100">
    <property type="entry name" value="inhibitor of nuclear factor kappa-B kinase subunit epsilon"/>
    <property type="match status" value="1"/>
</dbReference>
<keyword evidence="12" id="KW-1185">Reference proteome</keyword>
<evidence type="ECO:0000256" key="1">
    <source>
        <dbReference type="ARBA" id="ARBA00004496"/>
    </source>
</evidence>
<dbReference type="GO" id="GO:0045089">
    <property type="term" value="P:positive regulation of innate immune response"/>
    <property type="evidence" value="ECO:0007669"/>
    <property type="project" value="UniProtKB-ARBA"/>
</dbReference>
<dbReference type="EMBL" id="OU898278">
    <property type="protein sequence ID" value="CAG9831748.1"/>
    <property type="molecule type" value="Genomic_DNA"/>
</dbReference>
<keyword evidence="4" id="KW-0808">Transferase</keyword>
<keyword evidence="7 8" id="KW-0067">ATP-binding</keyword>
<keyword evidence="5 8" id="KW-0547">Nucleotide-binding</keyword>
<dbReference type="Pfam" id="PF18394">
    <property type="entry name" value="TBK1_CCD1"/>
    <property type="match status" value="1"/>
</dbReference>
<reference evidence="11" key="1">
    <citation type="submission" date="2022-01" db="EMBL/GenBank/DDBJ databases">
        <authorList>
            <person name="King R."/>
        </authorList>
    </citation>
    <scope>NUCLEOTIDE SEQUENCE</scope>
</reference>
<dbReference type="InterPro" id="IPR000719">
    <property type="entry name" value="Prot_kinase_dom"/>
</dbReference>
<dbReference type="GO" id="GO:0005737">
    <property type="term" value="C:cytoplasm"/>
    <property type="evidence" value="ECO:0007669"/>
    <property type="project" value="UniProtKB-SubCell"/>
</dbReference>
<dbReference type="PROSITE" id="PS50011">
    <property type="entry name" value="PROTEIN_KINASE_DOM"/>
    <property type="match status" value="1"/>
</dbReference>
<dbReference type="Gene3D" id="1.20.1270.420">
    <property type="match status" value="1"/>
</dbReference>
<dbReference type="Proteomes" id="UP001153709">
    <property type="component" value="Chromosome 3"/>
</dbReference>
<feature type="domain" description="Protein kinase" evidence="10">
    <location>
        <begin position="13"/>
        <end position="318"/>
    </location>
</feature>
<dbReference type="Gene3D" id="3.10.20.90">
    <property type="entry name" value="Phosphatidylinositol 3-kinase Catalytic Subunit, Chain A, domain 1"/>
    <property type="match status" value="1"/>
</dbReference>
<accession>A0A9N9STF5</accession>
<feature type="binding site" evidence="8">
    <location>
        <position position="42"/>
    </location>
    <ligand>
        <name>ATP</name>
        <dbReference type="ChEBI" id="CHEBI:30616"/>
    </ligand>
</feature>
<keyword evidence="3" id="KW-0723">Serine/threonine-protein kinase</keyword>
<gene>
    <name evidence="11" type="ORF">DIABBA_LOCUS5313</name>
</gene>
<dbReference type="InterPro" id="IPR041087">
    <property type="entry name" value="TBK1_ULD"/>
</dbReference>
<name>A0A9N9STF5_DIABA</name>
<dbReference type="SMART" id="SM00220">
    <property type="entry name" value="S_TKc"/>
    <property type="match status" value="1"/>
</dbReference>
<organism evidence="11 12">
    <name type="scientific">Diabrotica balteata</name>
    <name type="common">Banded cucumber beetle</name>
    <dbReference type="NCBI Taxonomy" id="107213"/>
    <lineage>
        <taxon>Eukaryota</taxon>
        <taxon>Metazoa</taxon>
        <taxon>Ecdysozoa</taxon>
        <taxon>Arthropoda</taxon>
        <taxon>Hexapoda</taxon>
        <taxon>Insecta</taxon>
        <taxon>Pterygota</taxon>
        <taxon>Neoptera</taxon>
        <taxon>Endopterygota</taxon>
        <taxon>Coleoptera</taxon>
        <taxon>Polyphaga</taxon>
        <taxon>Cucujiformia</taxon>
        <taxon>Chrysomeloidea</taxon>
        <taxon>Chrysomelidae</taxon>
        <taxon>Galerucinae</taxon>
        <taxon>Diabroticina</taxon>
        <taxon>Diabroticites</taxon>
        <taxon>Diabrotica</taxon>
    </lineage>
</organism>
<protein>
    <recommendedName>
        <fullName evidence="10">Protein kinase domain-containing protein</fullName>
    </recommendedName>
</protein>
<keyword evidence="9" id="KW-0175">Coiled coil</keyword>
<dbReference type="OrthoDB" id="10013850at2759"/>
<comment type="subcellular location">
    <subcellularLocation>
        <location evidence="1">Cytoplasm</location>
    </subcellularLocation>
</comment>
<dbReference type="GO" id="GO:0004674">
    <property type="term" value="F:protein serine/threonine kinase activity"/>
    <property type="evidence" value="ECO:0007669"/>
    <property type="project" value="UniProtKB-KW"/>
</dbReference>
<feature type="coiled-coil region" evidence="9">
    <location>
        <begin position="632"/>
        <end position="659"/>
    </location>
</feature>
<dbReference type="InterPro" id="IPR017441">
    <property type="entry name" value="Protein_kinase_ATP_BS"/>
</dbReference>
<evidence type="ECO:0000256" key="6">
    <source>
        <dbReference type="ARBA" id="ARBA00022777"/>
    </source>
</evidence>
<dbReference type="FunFam" id="3.30.200.20:FF:000106">
    <property type="entry name" value="serine/threonine-protein kinase TBK1 isoform X1"/>
    <property type="match status" value="1"/>
</dbReference>
<dbReference type="GO" id="GO:0009967">
    <property type="term" value="P:positive regulation of signal transduction"/>
    <property type="evidence" value="ECO:0007669"/>
    <property type="project" value="UniProtKB-ARBA"/>
</dbReference>
<dbReference type="AlphaFoldDB" id="A0A9N9STF5"/>
<evidence type="ECO:0000256" key="8">
    <source>
        <dbReference type="PROSITE-ProRule" id="PRU10141"/>
    </source>
</evidence>
<dbReference type="Gene3D" id="1.10.510.10">
    <property type="entry name" value="Transferase(Phosphotransferase) domain 1"/>
    <property type="match status" value="1"/>
</dbReference>
<dbReference type="InterPro" id="IPR051180">
    <property type="entry name" value="IKK"/>
</dbReference>
<keyword evidence="6" id="KW-0418">Kinase</keyword>
<dbReference type="Pfam" id="PF00069">
    <property type="entry name" value="Pkinase"/>
    <property type="match status" value="1"/>
</dbReference>
<dbReference type="PROSITE" id="PS00107">
    <property type="entry name" value="PROTEIN_KINASE_ATP"/>
    <property type="match status" value="1"/>
</dbReference>
<dbReference type="PANTHER" id="PTHR22969">
    <property type="entry name" value="IKB KINASE"/>
    <property type="match status" value="1"/>
</dbReference>
<evidence type="ECO:0000256" key="5">
    <source>
        <dbReference type="ARBA" id="ARBA00022741"/>
    </source>
</evidence>
<dbReference type="GO" id="GO:0005524">
    <property type="term" value="F:ATP binding"/>
    <property type="evidence" value="ECO:0007669"/>
    <property type="project" value="UniProtKB-UniRule"/>
</dbReference>
<dbReference type="InterPro" id="IPR011009">
    <property type="entry name" value="Kinase-like_dom_sf"/>
</dbReference>
<evidence type="ECO:0000259" key="10">
    <source>
        <dbReference type="PROSITE" id="PS50011"/>
    </source>
</evidence>
<evidence type="ECO:0000256" key="3">
    <source>
        <dbReference type="ARBA" id="ARBA00022527"/>
    </source>
</evidence>
<dbReference type="Pfam" id="PF18396">
    <property type="entry name" value="TBK1_ULD"/>
    <property type="match status" value="1"/>
</dbReference>
<evidence type="ECO:0000256" key="4">
    <source>
        <dbReference type="ARBA" id="ARBA00022679"/>
    </source>
</evidence>
<dbReference type="PANTHER" id="PTHR22969:SF15">
    <property type="entry name" value="FI05319P"/>
    <property type="match status" value="1"/>
</dbReference>
<evidence type="ECO:0000313" key="12">
    <source>
        <dbReference type="Proteomes" id="UP001153709"/>
    </source>
</evidence>
<dbReference type="SUPFAM" id="SSF56112">
    <property type="entry name" value="Protein kinase-like (PK-like)"/>
    <property type="match status" value="1"/>
</dbReference>
<evidence type="ECO:0000256" key="2">
    <source>
        <dbReference type="ARBA" id="ARBA00022490"/>
    </source>
</evidence>
<evidence type="ECO:0000313" key="11">
    <source>
        <dbReference type="EMBL" id="CAG9831748.1"/>
    </source>
</evidence>
<proteinExistence type="predicted"/>
<dbReference type="InterPro" id="IPR041309">
    <property type="entry name" value="TBK1_CC1"/>
</dbReference>
<evidence type="ECO:0000256" key="7">
    <source>
        <dbReference type="ARBA" id="ARBA00022840"/>
    </source>
</evidence>
<sequence length="734" mass="85445">MSSYLRGSTNYVWSTTSILGKGATATVHQGVNKVNGEPVAVKTFNQLSTLRPQEIQLREFEVLQRVNHENIVKLLAIEEEQENRGKVIVMELCTGGSLFNILDDPENTYGLEESEFLLVLEHLYKGMKHLRDNNLIHRDLKPGNIMKYIRDDGTTVYKLTDFGAARELQEGQYFQSLYGTEEYLHPDMYERAVLRKPANKTFGATIDLWSIGVTLYHVATGNLPFRPYGGRRNKETMHQITTKKESGVISGIQYREGGPIEWKRELPMNCQLSYGLKKIVTPLLAGLLEADHRKIWSFDKFFNEVDVILSRKLFHIFHVNKAQLIKIYILPIENYTHLQSYIAEQIEIKENSQILIYQNNLLKNLIEEYTLITGYPNTSKEDPYFLFDRENNNITVVPDPELPKFNEFSNVMSVENDAAQAKSACSIGHQYKRQIDKYSLFSKLIRDTVQYFTKYITTVLQELHQNTQHLLDKTLTLQKTADILQISQQISRYNNKINFVEKLESLSKDFLTISVQGVTNLHKTHCTDSNLKLQWENTNRNLKCPYKTLSPARAKSQVEHLRDSWQHLVRDRATRTLSYNDEQFHILERIKITQTLNRLKNLFEHEVFPQYEQLAENFGDWYKIAQNIHLKSEILISDVKKYESKLTEFEEDIAIENSDYTDFVKSNNKQNTVPKVRSLQSQKLKQCFTEYHKECKNIKDVLNENIKLTTYLNDSTMEIIKKINANDNTEMQSN</sequence>
<dbReference type="Gene3D" id="3.30.200.20">
    <property type="entry name" value="Phosphorylase Kinase, domain 1"/>
    <property type="match status" value="1"/>
</dbReference>
<dbReference type="GO" id="GO:0010628">
    <property type="term" value="P:positive regulation of gene expression"/>
    <property type="evidence" value="ECO:0007669"/>
    <property type="project" value="UniProtKB-ARBA"/>
</dbReference>
<keyword evidence="2" id="KW-0963">Cytoplasm</keyword>
<dbReference type="GO" id="GO:0006950">
    <property type="term" value="P:response to stress"/>
    <property type="evidence" value="ECO:0007669"/>
    <property type="project" value="UniProtKB-ARBA"/>
</dbReference>
<evidence type="ECO:0000256" key="9">
    <source>
        <dbReference type="SAM" id="Coils"/>
    </source>
</evidence>
<dbReference type="CDD" id="cd12219">
    <property type="entry name" value="Ubl_TBK1_like"/>
    <property type="match status" value="1"/>
</dbReference>